<evidence type="ECO:0000256" key="2">
    <source>
        <dbReference type="ARBA" id="ARBA00007401"/>
    </source>
</evidence>
<evidence type="ECO:0000313" key="9">
    <source>
        <dbReference type="Proteomes" id="UP000218831"/>
    </source>
</evidence>
<dbReference type="Pfam" id="PF02837">
    <property type="entry name" value="Glyco_hydro_2_N"/>
    <property type="match status" value="1"/>
</dbReference>
<keyword evidence="5" id="KW-0326">Glycosidase</keyword>
<dbReference type="InterPro" id="IPR036156">
    <property type="entry name" value="Beta-gal/glucu_dom_sf"/>
</dbReference>
<dbReference type="Gene3D" id="2.60.40.10">
    <property type="entry name" value="Immunoglobulins"/>
    <property type="match status" value="2"/>
</dbReference>
<dbReference type="InterPro" id="IPR011013">
    <property type="entry name" value="Gal_mutarotase_sf_dom"/>
</dbReference>
<dbReference type="SUPFAM" id="SSF51445">
    <property type="entry name" value="(Trans)glycosidases"/>
    <property type="match status" value="1"/>
</dbReference>
<dbReference type="GO" id="GO:0030246">
    <property type="term" value="F:carbohydrate binding"/>
    <property type="evidence" value="ECO:0007669"/>
    <property type="project" value="InterPro"/>
</dbReference>
<comment type="catalytic activity">
    <reaction evidence="1">
        <text>Hydrolysis of terminal non-reducing beta-D-galactose residues in beta-D-galactosides.</text>
        <dbReference type="EC" id="3.2.1.23"/>
    </reaction>
</comment>
<dbReference type="InterPro" id="IPR014718">
    <property type="entry name" value="GH-type_carb-bd"/>
</dbReference>
<dbReference type="Pfam" id="PF16353">
    <property type="entry name" value="LacZ_4"/>
    <property type="match status" value="1"/>
</dbReference>
<dbReference type="SUPFAM" id="SSF49303">
    <property type="entry name" value="beta-Galactosidase/glucuronidase domain"/>
    <property type="match status" value="2"/>
</dbReference>
<dbReference type="Pfam" id="PF00703">
    <property type="entry name" value="Glyco_hydro_2"/>
    <property type="match status" value="1"/>
</dbReference>
<dbReference type="InterPro" id="IPR006102">
    <property type="entry name" value="Ig-like_GH2"/>
</dbReference>
<dbReference type="SUPFAM" id="SSF74650">
    <property type="entry name" value="Galactose mutarotase-like"/>
    <property type="match status" value="1"/>
</dbReference>
<dbReference type="InterPro" id="IPR006104">
    <property type="entry name" value="Glyco_hydro_2_N"/>
</dbReference>
<dbReference type="InterPro" id="IPR006101">
    <property type="entry name" value="Glyco_hydro_2"/>
</dbReference>
<dbReference type="InterPro" id="IPR006103">
    <property type="entry name" value="Glyco_hydro_2_cat"/>
</dbReference>
<dbReference type="GO" id="GO:0009341">
    <property type="term" value="C:beta-galactosidase complex"/>
    <property type="evidence" value="ECO:0007669"/>
    <property type="project" value="InterPro"/>
</dbReference>
<dbReference type="InterPro" id="IPR050347">
    <property type="entry name" value="Bact_Beta-galactosidase"/>
</dbReference>
<dbReference type="InterPro" id="IPR032312">
    <property type="entry name" value="LacZ_4"/>
</dbReference>
<evidence type="ECO:0000256" key="4">
    <source>
        <dbReference type="ARBA" id="ARBA00022801"/>
    </source>
</evidence>
<evidence type="ECO:0000256" key="1">
    <source>
        <dbReference type="ARBA" id="ARBA00001412"/>
    </source>
</evidence>
<comment type="similarity">
    <text evidence="2">Belongs to the glycosyl hydrolase 2 family.</text>
</comment>
<dbReference type="InterPro" id="IPR004199">
    <property type="entry name" value="B-gal_small/dom_5"/>
</dbReference>
<evidence type="ECO:0000256" key="6">
    <source>
        <dbReference type="ARBA" id="ARBA00032230"/>
    </source>
</evidence>
<dbReference type="PRINTS" id="PR00132">
    <property type="entry name" value="GLHYDRLASE2"/>
</dbReference>
<evidence type="ECO:0000256" key="3">
    <source>
        <dbReference type="ARBA" id="ARBA00012756"/>
    </source>
</evidence>
<dbReference type="NCBIfam" id="NF038353">
    <property type="entry name" value="FxLYD_dom"/>
    <property type="match status" value="1"/>
</dbReference>
<dbReference type="EC" id="3.2.1.23" evidence="3"/>
<dbReference type="Pfam" id="PF02836">
    <property type="entry name" value="Glyco_hydro_2_C"/>
    <property type="match status" value="1"/>
</dbReference>
<evidence type="ECO:0000259" key="7">
    <source>
        <dbReference type="SMART" id="SM01038"/>
    </source>
</evidence>
<keyword evidence="4" id="KW-0378">Hydrolase</keyword>
<dbReference type="Gene3D" id="3.20.20.80">
    <property type="entry name" value="Glycosidases"/>
    <property type="match status" value="1"/>
</dbReference>
<reference evidence="8 9" key="1">
    <citation type="submission" date="2017-08" db="EMBL/GenBank/DDBJ databases">
        <title>Aliifodinibius alkalisoli sp. nov., isolated from saline alkaline soil.</title>
        <authorList>
            <person name="Liu D."/>
            <person name="Zhang G."/>
        </authorList>
    </citation>
    <scope>NUCLEOTIDE SEQUENCE [LARGE SCALE GENOMIC DNA]</scope>
    <source>
        <strain evidence="8 9">WN023</strain>
    </source>
</reference>
<dbReference type="SMART" id="SM01038">
    <property type="entry name" value="Bgal_small_N"/>
    <property type="match status" value="1"/>
</dbReference>
<evidence type="ECO:0000313" key="8">
    <source>
        <dbReference type="EMBL" id="PAU94920.1"/>
    </source>
</evidence>
<dbReference type="PANTHER" id="PTHR46323:SF2">
    <property type="entry name" value="BETA-GALACTOSIDASE"/>
    <property type="match status" value="1"/>
</dbReference>
<dbReference type="AlphaFoldDB" id="A0A2A2GCK8"/>
<protein>
    <recommendedName>
        <fullName evidence="3">beta-galactosidase</fullName>
        <ecNumber evidence="3">3.2.1.23</ecNumber>
    </recommendedName>
    <alternativeName>
        <fullName evidence="6">Lactase</fullName>
    </alternativeName>
</protein>
<dbReference type="RefSeq" id="WP_095605787.1">
    <property type="nucleotide sequence ID" value="NZ_NSKE01000003.1"/>
</dbReference>
<dbReference type="OrthoDB" id="9801077at2"/>
<name>A0A2A2GCK8_9BACT</name>
<dbReference type="Pfam" id="PF02929">
    <property type="entry name" value="Bgal_small_N"/>
    <property type="match status" value="1"/>
</dbReference>
<dbReference type="SUPFAM" id="SSF49785">
    <property type="entry name" value="Galactose-binding domain-like"/>
    <property type="match status" value="1"/>
</dbReference>
<dbReference type="PANTHER" id="PTHR46323">
    <property type="entry name" value="BETA-GALACTOSIDASE"/>
    <property type="match status" value="1"/>
</dbReference>
<dbReference type="InterPro" id="IPR008979">
    <property type="entry name" value="Galactose-bd-like_sf"/>
</dbReference>
<organism evidence="8 9">
    <name type="scientific">Fodinibius salipaludis</name>
    <dbReference type="NCBI Taxonomy" id="2032627"/>
    <lineage>
        <taxon>Bacteria</taxon>
        <taxon>Pseudomonadati</taxon>
        <taxon>Balneolota</taxon>
        <taxon>Balneolia</taxon>
        <taxon>Balneolales</taxon>
        <taxon>Balneolaceae</taxon>
        <taxon>Fodinibius</taxon>
    </lineage>
</organism>
<dbReference type="GO" id="GO:0005990">
    <property type="term" value="P:lactose catabolic process"/>
    <property type="evidence" value="ECO:0007669"/>
    <property type="project" value="TreeGrafter"/>
</dbReference>
<dbReference type="InterPro" id="IPR047676">
    <property type="entry name" value="FxLYD_dom"/>
</dbReference>
<dbReference type="Gene3D" id="2.70.98.10">
    <property type="match status" value="1"/>
</dbReference>
<dbReference type="PROSITE" id="PS51257">
    <property type="entry name" value="PROKAR_LIPOPROTEIN"/>
    <property type="match status" value="1"/>
</dbReference>
<dbReference type="Proteomes" id="UP000218831">
    <property type="component" value="Unassembled WGS sequence"/>
</dbReference>
<dbReference type="InterPro" id="IPR017853">
    <property type="entry name" value="GH"/>
</dbReference>
<gene>
    <name evidence="8" type="ORF">CK503_05475</name>
</gene>
<accession>A0A2A2GCK8</accession>
<dbReference type="InterPro" id="IPR013783">
    <property type="entry name" value="Ig-like_fold"/>
</dbReference>
<sequence length="1077" mass="123176">MDYYSRTFTVSLLGFLLIVLGLGCQQVKAQFTLSELSDWENPQTIGINKESPRSIFVSYPDMESAVNDTDLEVTSPFYKSLDGEWKFKWSPNPKSRPATFYKNNSEVNNWDDIQVPAPWQTQGYGQPIYLNEQYPMESIMGGLFPPRVPRDNNPVGSYKRTFTVPGGWEDRQTFVHFGGVKSAFYLWVNGKKVGYSEGAMTPAEFNITPYLQEGENTLSVEVYRWSDGSWLEDQDMWRLSGIYRSVYLHSQPKVHFQDFEIQGGLDEQYQDGKLEITAEVRHNTDKFIDAPIVEAHLFDQQGNRVGDGPVATAETEYNLESGMHSLAELRTEIKNPQKWTAETPNLYTVVLVLKNSDERVLEITRETTGFREAEIRDNMFMVNGKEVKLKGANLHDHDPQTGRTVDYETMVKDVKLMKRNNLNAVRMSHYPHDAKYYELFDQYGLYVMDEANIETHGISFRKNLLPGSDPLWTDAVMDRTRSMVEARKNHPSVVMWSLGNEAGYGTNFEQMAAYIRKADPTRPIHYQHMNSVADMMSYMYPSLDYLQDVINDPEITKPILLCEFVHSMGNSTGNLDEYMSLMENNHNFIGAFIWDWVDQGLWKETENGEGYWAYGGDYGDEPNDGNFNFNGVVFPDRQPKPALEKVKHSYQSIKVESEDLKEGNIRVTNNFSHSSLEDYQLRWSMTEDGKSIQSGSVDALNIKAGDSQEINLPTDTPKLQAGREYWLNISFHLKEDTRWANKGFKVAWQQMKIPYAVDSAPQISTDKITSLQVEEGDDKIKISDSNFSVVISQSTGALERYQFENESYISGSLKPNFWRATTDNDRAGWGGSLDPWKEAAQNRTVKSIDVSKVSGNRVQVLVKGTLPVGQSTYQTKYTVLGDGMVQVDQKVTPIGNEIPPALPRVGMQMQIPKQYQTMTWYGRGPEENYWDRKKGISVGNYAGQIDSLWTNYPYPQENGNRSDVRWVAFTDDQGNGLMAVAESMLNISAWPYTLWDLEEASHINELPRRDFYTANIDYKQQGVGGINSWTSHARALPEYRISTSESYRYRYYLHPITSEMDKLRNVGNRAFPQKSQK</sequence>
<evidence type="ECO:0000256" key="5">
    <source>
        <dbReference type="ARBA" id="ARBA00023295"/>
    </source>
</evidence>
<keyword evidence="9" id="KW-1185">Reference proteome</keyword>
<dbReference type="Gene3D" id="2.60.120.260">
    <property type="entry name" value="Galactose-binding domain-like"/>
    <property type="match status" value="1"/>
</dbReference>
<feature type="domain" description="Beta galactosidase small chain/" evidence="7">
    <location>
        <begin position="781"/>
        <end position="1054"/>
    </location>
</feature>
<dbReference type="GO" id="GO:0004565">
    <property type="term" value="F:beta-galactosidase activity"/>
    <property type="evidence" value="ECO:0007669"/>
    <property type="project" value="UniProtKB-EC"/>
</dbReference>
<dbReference type="EMBL" id="NSKE01000003">
    <property type="protein sequence ID" value="PAU94920.1"/>
    <property type="molecule type" value="Genomic_DNA"/>
</dbReference>
<proteinExistence type="inferred from homology"/>
<comment type="caution">
    <text evidence="8">The sequence shown here is derived from an EMBL/GenBank/DDBJ whole genome shotgun (WGS) entry which is preliminary data.</text>
</comment>